<dbReference type="Gene3D" id="3.20.20.450">
    <property type="entry name" value="EAL domain"/>
    <property type="match status" value="1"/>
</dbReference>
<dbReference type="Proteomes" id="UP000265614">
    <property type="component" value="Unassembled WGS sequence"/>
</dbReference>
<dbReference type="CDD" id="cd01949">
    <property type="entry name" value="GGDEF"/>
    <property type="match status" value="1"/>
</dbReference>
<dbReference type="EMBL" id="QZEZ01000007">
    <property type="protein sequence ID" value="RJK94201.1"/>
    <property type="molecule type" value="Genomic_DNA"/>
</dbReference>
<organism evidence="5 6">
    <name type="scientific">Vallicoccus soli</name>
    <dbReference type="NCBI Taxonomy" id="2339232"/>
    <lineage>
        <taxon>Bacteria</taxon>
        <taxon>Bacillati</taxon>
        <taxon>Actinomycetota</taxon>
        <taxon>Actinomycetes</taxon>
        <taxon>Motilibacterales</taxon>
        <taxon>Vallicoccaceae</taxon>
        <taxon>Vallicoccus</taxon>
    </lineage>
</organism>
<feature type="chain" id="PRO_5017294300" evidence="2">
    <location>
        <begin position="31"/>
        <end position="776"/>
    </location>
</feature>
<dbReference type="Pfam" id="PF00563">
    <property type="entry name" value="EAL"/>
    <property type="match status" value="1"/>
</dbReference>
<evidence type="ECO:0000256" key="2">
    <source>
        <dbReference type="SAM" id="SignalP"/>
    </source>
</evidence>
<dbReference type="PROSITE" id="PS50887">
    <property type="entry name" value="GGDEF"/>
    <property type="match status" value="1"/>
</dbReference>
<dbReference type="RefSeq" id="WP_119951210.1">
    <property type="nucleotide sequence ID" value="NZ_QZEZ01000007.1"/>
</dbReference>
<feature type="transmembrane region" description="Helical" evidence="1">
    <location>
        <begin position="281"/>
        <end position="302"/>
    </location>
</feature>
<dbReference type="Pfam" id="PF00990">
    <property type="entry name" value="GGDEF"/>
    <property type="match status" value="1"/>
</dbReference>
<protein>
    <submittedName>
        <fullName evidence="5">EAL domain-containing protein</fullName>
    </submittedName>
</protein>
<reference evidence="5 6" key="1">
    <citation type="submission" date="2018-09" db="EMBL/GenBank/DDBJ databases">
        <title>YIM 75000 draft genome.</title>
        <authorList>
            <person name="Tang S."/>
            <person name="Feng Y."/>
        </authorList>
    </citation>
    <scope>NUCLEOTIDE SEQUENCE [LARGE SCALE GENOMIC DNA]</scope>
    <source>
        <strain evidence="5 6">YIM 75000</strain>
    </source>
</reference>
<evidence type="ECO:0000259" key="3">
    <source>
        <dbReference type="PROSITE" id="PS50883"/>
    </source>
</evidence>
<feature type="transmembrane region" description="Helical" evidence="1">
    <location>
        <begin position="106"/>
        <end position="126"/>
    </location>
</feature>
<evidence type="ECO:0000313" key="6">
    <source>
        <dbReference type="Proteomes" id="UP000265614"/>
    </source>
</evidence>
<dbReference type="PANTHER" id="PTHR44757:SF2">
    <property type="entry name" value="BIOFILM ARCHITECTURE MAINTENANCE PROTEIN MBAA"/>
    <property type="match status" value="1"/>
</dbReference>
<dbReference type="NCBIfam" id="TIGR00254">
    <property type="entry name" value="GGDEF"/>
    <property type="match status" value="1"/>
</dbReference>
<feature type="domain" description="GGDEF" evidence="4">
    <location>
        <begin position="375"/>
        <end position="505"/>
    </location>
</feature>
<keyword evidence="6" id="KW-1185">Reference proteome</keyword>
<dbReference type="SUPFAM" id="SSF55073">
    <property type="entry name" value="Nucleotide cyclase"/>
    <property type="match status" value="1"/>
</dbReference>
<dbReference type="InterPro" id="IPR001633">
    <property type="entry name" value="EAL_dom"/>
</dbReference>
<dbReference type="AlphaFoldDB" id="A0A3A3YS79"/>
<dbReference type="PROSITE" id="PS50883">
    <property type="entry name" value="EAL"/>
    <property type="match status" value="1"/>
</dbReference>
<feature type="domain" description="EAL" evidence="3">
    <location>
        <begin position="514"/>
        <end position="770"/>
    </location>
</feature>
<evidence type="ECO:0000256" key="1">
    <source>
        <dbReference type="SAM" id="Phobius"/>
    </source>
</evidence>
<keyword evidence="1" id="KW-0472">Membrane</keyword>
<keyword evidence="1" id="KW-0812">Transmembrane</keyword>
<dbReference type="InterPro" id="IPR035919">
    <property type="entry name" value="EAL_sf"/>
</dbReference>
<dbReference type="InterPro" id="IPR000160">
    <property type="entry name" value="GGDEF_dom"/>
</dbReference>
<dbReference type="SMART" id="SM00267">
    <property type="entry name" value="GGDEF"/>
    <property type="match status" value="1"/>
</dbReference>
<dbReference type="InterPro" id="IPR029787">
    <property type="entry name" value="Nucleotide_cyclase"/>
</dbReference>
<dbReference type="SMART" id="SM00052">
    <property type="entry name" value="EAL"/>
    <property type="match status" value="1"/>
</dbReference>
<feature type="transmembrane region" description="Helical" evidence="1">
    <location>
        <begin position="206"/>
        <end position="229"/>
    </location>
</feature>
<feature type="signal peptide" evidence="2">
    <location>
        <begin position="1"/>
        <end position="30"/>
    </location>
</feature>
<keyword evidence="1" id="KW-1133">Transmembrane helix</keyword>
<dbReference type="CDD" id="cd01948">
    <property type="entry name" value="EAL"/>
    <property type="match status" value="1"/>
</dbReference>
<feature type="transmembrane region" description="Helical" evidence="1">
    <location>
        <begin position="241"/>
        <end position="260"/>
    </location>
</feature>
<keyword evidence="2" id="KW-0732">Signal</keyword>
<evidence type="ECO:0000259" key="4">
    <source>
        <dbReference type="PROSITE" id="PS50887"/>
    </source>
</evidence>
<accession>A0A3A3YS79</accession>
<feature type="transmembrane region" description="Helical" evidence="1">
    <location>
        <begin position="46"/>
        <end position="67"/>
    </location>
</feature>
<feature type="transmembrane region" description="Helical" evidence="1">
    <location>
        <begin position="173"/>
        <end position="194"/>
    </location>
</feature>
<sequence>MEPVPAPAPRAGLRLAAGALLAVLLTSAYAAACLAPATREHLRGGGSALVVVLTWCAAAGAAWAAGARTEGAARWPWRACSVTLLVGAASTGCWLAARALPEHLDVLPAVVGSFAVVPYACAMLVVFRLPRVGRSRVVLARAALDGVVGALAAGLLAWDDVPAGPPFDGEQFATYLTGLLMVAADLVLLGACLTSARLGVRRDRGVLLLGAVALVGISFADLMLAGAIARGPYAAADRDPLASAGYVLGGLLLVVVALASRWGSDLFRPITRTRGGAGGGVGAGATPAMTWVLVVSVIVEVLATGLGGGTLQPLELVMAVMLSAAVVLRLLLTGLEGREAALALERSASTDALTGLANRAAFVEALQGAAADHRVPGAVVFLDLDGFKEVNDLAGHDVGDRLLVEAAQRLRREVRGDVVARFGGDEFAVLLARAPEPAAAEVAARLVRALAAPYDVGGLRPVLSASAGVAVVAPGADPAEVLRDADLAMYRAKELGKDQAHVYHPDLHAAVVRRDEVARALREALEGDELELHYQPLATLGPGGEVVAVDAVEALVRWRRDGALVPPGEFVPVAEETGAVVALDRWVLRRACHQAARWRAAGTPVRVAVNLSALQLATGDLDDVVGAALAAARLPAELLALEVTESALLADEAQARETLARLRGRGVRVALDDFGTGFTSIGHLRRLPLDVLKVDRSYVQAYGADPQLSSLLRAIVRVGRDLGLDVVAEGVEDAALLPELARLGATHAQGWWYSRAVPAAEVPALLAPAPVGAARP</sequence>
<feature type="transmembrane region" description="Helical" evidence="1">
    <location>
        <begin position="138"/>
        <end position="158"/>
    </location>
</feature>
<gene>
    <name evidence="5" type="ORF">D5H78_14485</name>
</gene>
<dbReference type="InterPro" id="IPR043128">
    <property type="entry name" value="Rev_trsase/Diguanyl_cyclase"/>
</dbReference>
<dbReference type="OrthoDB" id="23692at2"/>
<name>A0A3A3YS79_9ACTN</name>
<dbReference type="SUPFAM" id="SSF141868">
    <property type="entry name" value="EAL domain-like"/>
    <property type="match status" value="1"/>
</dbReference>
<dbReference type="Gene3D" id="3.30.70.270">
    <property type="match status" value="1"/>
</dbReference>
<proteinExistence type="predicted"/>
<dbReference type="PANTHER" id="PTHR44757">
    <property type="entry name" value="DIGUANYLATE CYCLASE DGCP"/>
    <property type="match status" value="1"/>
</dbReference>
<comment type="caution">
    <text evidence="5">The sequence shown here is derived from an EMBL/GenBank/DDBJ whole genome shotgun (WGS) entry which is preliminary data.</text>
</comment>
<dbReference type="InterPro" id="IPR052155">
    <property type="entry name" value="Biofilm_reg_signaling"/>
</dbReference>
<evidence type="ECO:0000313" key="5">
    <source>
        <dbReference type="EMBL" id="RJK94201.1"/>
    </source>
</evidence>